<gene>
    <name evidence="5" type="ORF">MRX98_18995</name>
</gene>
<evidence type="ECO:0000256" key="3">
    <source>
        <dbReference type="ARBA" id="ARBA00061607"/>
    </source>
</evidence>
<keyword evidence="1" id="KW-0547">Nucleotide-binding</keyword>
<name>A0AA41R7K3_9BACT</name>
<dbReference type="InterPro" id="IPR050764">
    <property type="entry name" value="CbbQ/NirQ/NorQ/GpvN"/>
</dbReference>
<dbReference type="InterPro" id="IPR011703">
    <property type="entry name" value="ATPase_AAA-3"/>
</dbReference>
<dbReference type="Pfam" id="PF07726">
    <property type="entry name" value="AAA_3"/>
    <property type="match status" value="1"/>
</dbReference>
<dbReference type="GO" id="GO:0005524">
    <property type="term" value="F:ATP binding"/>
    <property type="evidence" value="ECO:0007669"/>
    <property type="project" value="UniProtKB-KW"/>
</dbReference>
<evidence type="ECO:0000256" key="1">
    <source>
        <dbReference type="ARBA" id="ARBA00022741"/>
    </source>
</evidence>
<protein>
    <submittedName>
        <fullName evidence="5">MoxR family ATPase</fullName>
    </submittedName>
</protein>
<dbReference type="Proteomes" id="UP001165427">
    <property type="component" value="Unassembled WGS sequence"/>
</dbReference>
<sequence>MTANDTPLTDVLTAARQEIAKVIIGQDKVIDSALIAVFTNHHALIEGVPGVAKTLLVRTLAHVLGCAFGRIQFTPDLMPADIVGTHVFNMQKGSFALVKGPIFTTFLLADEINRAPAKTQSALLQAMQERMVSIDRRTRALPDNFTVFATQNPIEQQGTYPLPEAQMDRFMLKIPMTHPERDEELQLARRMLGDEAPEAVLNSGAVRPVITPEVLGGLRRQLNSVRVKDELTAYLVDIVRRTRTHPGVLVGAGPRATQALLLGSRAAAALAGRDYVTPDDIKDLAVPVLGHRIILRPEYEIEGLAVEEVIEQLLQEVTVPR</sequence>
<comment type="caution">
    <text evidence="5">The sequence shown here is derived from an EMBL/GenBank/DDBJ whole genome shotgun (WGS) entry which is preliminary data.</text>
</comment>
<evidence type="ECO:0000256" key="2">
    <source>
        <dbReference type="ARBA" id="ARBA00022840"/>
    </source>
</evidence>
<keyword evidence="2" id="KW-0067">ATP-binding</keyword>
<accession>A0AA41R7K3</accession>
<dbReference type="GO" id="GO:0016887">
    <property type="term" value="F:ATP hydrolysis activity"/>
    <property type="evidence" value="ECO:0007669"/>
    <property type="project" value="InterPro"/>
</dbReference>
<dbReference type="Gene3D" id="3.40.50.300">
    <property type="entry name" value="P-loop containing nucleotide triphosphate hydrolases"/>
    <property type="match status" value="1"/>
</dbReference>
<dbReference type="RefSeq" id="WP_246913812.1">
    <property type="nucleotide sequence ID" value="NZ_JALJRB010000030.1"/>
</dbReference>
<dbReference type="InterPro" id="IPR041628">
    <property type="entry name" value="ChlI/MoxR_AAA_lid"/>
</dbReference>
<dbReference type="SUPFAM" id="SSF52540">
    <property type="entry name" value="P-loop containing nucleoside triphosphate hydrolases"/>
    <property type="match status" value="1"/>
</dbReference>
<dbReference type="CDD" id="cd00009">
    <property type="entry name" value="AAA"/>
    <property type="match status" value="1"/>
</dbReference>
<dbReference type="SMART" id="SM00382">
    <property type="entry name" value="AAA"/>
    <property type="match status" value="1"/>
</dbReference>
<feature type="domain" description="AAA+ ATPase" evidence="4">
    <location>
        <begin position="39"/>
        <end position="180"/>
    </location>
</feature>
<dbReference type="PANTHER" id="PTHR42759:SF1">
    <property type="entry name" value="MAGNESIUM-CHELATASE SUBUNIT CHLD"/>
    <property type="match status" value="1"/>
</dbReference>
<dbReference type="InterPro" id="IPR003593">
    <property type="entry name" value="AAA+_ATPase"/>
</dbReference>
<evidence type="ECO:0000313" key="6">
    <source>
        <dbReference type="Proteomes" id="UP001165427"/>
    </source>
</evidence>
<dbReference type="InterPro" id="IPR027417">
    <property type="entry name" value="P-loop_NTPase"/>
</dbReference>
<dbReference type="AlphaFoldDB" id="A0AA41R7K3"/>
<reference evidence="5" key="1">
    <citation type="submission" date="2022-04" db="EMBL/GenBank/DDBJ databases">
        <title>Desulfatitalea alkaliphila sp. nov., a novel anaerobic sulfate-reducing bacterium isolated from terrestrial mud volcano, Taman Peninsula, Russia.</title>
        <authorList>
            <person name="Khomyakova M.A."/>
            <person name="Merkel A.Y."/>
            <person name="Slobodkin A.I."/>
        </authorList>
    </citation>
    <scope>NUCLEOTIDE SEQUENCE</scope>
    <source>
        <strain evidence="5">M08but</strain>
    </source>
</reference>
<comment type="similarity">
    <text evidence="3">Belongs to the MoxR family.</text>
</comment>
<dbReference type="Pfam" id="PF17863">
    <property type="entry name" value="AAA_lid_2"/>
    <property type="match status" value="1"/>
</dbReference>
<dbReference type="EMBL" id="JALJRB010000030">
    <property type="protein sequence ID" value="MCJ8502670.1"/>
    <property type="molecule type" value="Genomic_DNA"/>
</dbReference>
<proteinExistence type="inferred from homology"/>
<dbReference type="Gene3D" id="1.10.8.80">
    <property type="entry name" value="Magnesium chelatase subunit I, C-Terminal domain"/>
    <property type="match status" value="1"/>
</dbReference>
<evidence type="ECO:0000313" key="5">
    <source>
        <dbReference type="EMBL" id="MCJ8502670.1"/>
    </source>
</evidence>
<dbReference type="PIRSF" id="PIRSF002849">
    <property type="entry name" value="AAA_ATPase_chaperone_MoxR_prd"/>
    <property type="match status" value="1"/>
</dbReference>
<dbReference type="FunFam" id="3.40.50.300:FF:000640">
    <property type="entry name" value="MoxR family ATPase"/>
    <property type="match status" value="1"/>
</dbReference>
<evidence type="ECO:0000259" key="4">
    <source>
        <dbReference type="SMART" id="SM00382"/>
    </source>
</evidence>
<dbReference type="PANTHER" id="PTHR42759">
    <property type="entry name" value="MOXR FAMILY PROTEIN"/>
    <property type="match status" value="1"/>
</dbReference>
<keyword evidence="6" id="KW-1185">Reference proteome</keyword>
<organism evidence="5 6">
    <name type="scientific">Desulfatitalea alkaliphila</name>
    <dbReference type="NCBI Taxonomy" id="2929485"/>
    <lineage>
        <taxon>Bacteria</taxon>
        <taxon>Pseudomonadati</taxon>
        <taxon>Thermodesulfobacteriota</taxon>
        <taxon>Desulfobacteria</taxon>
        <taxon>Desulfobacterales</taxon>
        <taxon>Desulfosarcinaceae</taxon>
        <taxon>Desulfatitalea</taxon>
    </lineage>
</organism>